<dbReference type="Pfam" id="PF07690">
    <property type="entry name" value="MFS_1"/>
    <property type="match status" value="1"/>
</dbReference>
<accession>A0AAD9KM53</accession>
<sequence>MDPNDALSSLGRPWTSPWQMTMYNLIIAYMGIIASWQMMAIVFIGGDPPHRCRLPDAVSANESIPYRYIDGVRRFDSCVVYENYSSDTNWTIPCPHGWEYEHDSFTITEQTMLVIGVLTGAVTMTRVADKFGRKWTFLANACIGSFVVFLTALVDNYYLFTALRFLLGIFLQARAATRNNIELPKKYRHYPKDNTSSVYIFENGDKVATGGSEATTEHATKSDSQEYSLIDIMSSHTLRLYSAALFYLWFVICLVYYGLSLNSGTLAGNKYVNFALSGAVEIPATLFCIPLYNRFGRIRPMCILLVISGVSLLITLVIQQTTGTGMQLLAVAFSMISKFSISAAFAGIFLITPELYPTTVRNVGLGIGSVGGRFGSMFAPYSTYFARLAPWVPGLAFGILSVIGGAITLLLPETRDRPLPQTIEEVEQKHSAVHVEKCQE</sequence>
<reference evidence="6" key="1">
    <citation type="journal article" date="2023" name="Mol. Biol. Evol.">
        <title>Third-Generation Sequencing Reveals the Adaptive Role of the Epigenome in Three Deep-Sea Polychaetes.</title>
        <authorList>
            <person name="Perez M."/>
            <person name="Aroh O."/>
            <person name="Sun Y."/>
            <person name="Lan Y."/>
            <person name="Juniper S.K."/>
            <person name="Young C.R."/>
            <person name="Angers B."/>
            <person name="Qian P.Y."/>
        </authorList>
    </citation>
    <scope>NUCLEOTIDE SEQUENCE</scope>
    <source>
        <strain evidence="6">R07B-5</strain>
    </source>
</reference>
<evidence type="ECO:0000313" key="6">
    <source>
        <dbReference type="EMBL" id="KAK2173896.1"/>
    </source>
</evidence>
<feature type="transmembrane region" description="Helical" evidence="5">
    <location>
        <begin position="363"/>
        <end position="382"/>
    </location>
</feature>
<dbReference type="PANTHER" id="PTHR24064">
    <property type="entry name" value="SOLUTE CARRIER FAMILY 22 MEMBER"/>
    <property type="match status" value="1"/>
</dbReference>
<feature type="transmembrane region" description="Helical" evidence="5">
    <location>
        <begin position="20"/>
        <end position="44"/>
    </location>
</feature>
<evidence type="ECO:0000256" key="2">
    <source>
        <dbReference type="ARBA" id="ARBA00022692"/>
    </source>
</evidence>
<dbReference type="AlphaFoldDB" id="A0AAD9KM53"/>
<keyword evidence="4 5" id="KW-0472">Membrane</keyword>
<dbReference type="Gene3D" id="1.20.1250.20">
    <property type="entry name" value="MFS general substrate transporter like domains"/>
    <property type="match status" value="2"/>
</dbReference>
<dbReference type="GO" id="GO:0016020">
    <property type="term" value="C:membrane"/>
    <property type="evidence" value="ECO:0007669"/>
    <property type="project" value="UniProtKB-SubCell"/>
</dbReference>
<comment type="subcellular location">
    <subcellularLocation>
        <location evidence="1">Membrane</location>
        <topology evidence="1">Multi-pass membrane protein</topology>
    </subcellularLocation>
</comment>
<feature type="transmembrane region" description="Helical" evidence="5">
    <location>
        <begin position="158"/>
        <end position="176"/>
    </location>
</feature>
<gene>
    <name evidence="6" type="ORF">NP493_846g01005</name>
</gene>
<comment type="caution">
    <text evidence="6">The sequence shown here is derived from an EMBL/GenBank/DDBJ whole genome shotgun (WGS) entry which is preliminary data.</text>
</comment>
<evidence type="ECO:0000256" key="5">
    <source>
        <dbReference type="SAM" id="Phobius"/>
    </source>
</evidence>
<dbReference type="Proteomes" id="UP001209878">
    <property type="component" value="Unassembled WGS sequence"/>
</dbReference>
<dbReference type="SUPFAM" id="SSF103473">
    <property type="entry name" value="MFS general substrate transporter"/>
    <property type="match status" value="2"/>
</dbReference>
<organism evidence="6 7">
    <name type="scientific">Ridgeia piscesae</name>
    <name type="common">Tubeworm</name>
    <dbReference type="NCBI Taxonomy" id="27915"/>
    <lineage>
        <taxon>Eukaryota</taxon>
        <taxon>Metazoa</taxon>
        <taxon>Spiralia</taxon>
        <taxon>Lophotrochozoa</taxon>
        <taxon>Annelida</taxon>
        <taxon>Polychaeta</taxon>
        <taxon>Sedentaria</taxon>
        <taxon>Canalipalpata</taxon>
        <taxon>Sabellida</taxon>
        <taxon>Siboglinidae</taxon>
        <taxon>Ridgeia</taxon>
    </lineage>
</organism>
<dbReference type="InterPro" id="IPR011701">
    <property type="entry name" value="MFS"/>
</dbReference>
<evidence type="ECO:0000256" key="4">
    <source>
        <dbReference type="ARBA" id="ARBA00023136"/>
    </source>
</evidence>
<proteinExistence type="predicted"/>
<feature type="transmembrane region" description="Helical" evidence="5">
    <location>
        <begin position="328"/>
        <end position="351"/>
    </location>
</feature>
<keyword evidence="7" id="KW-1185">Reference proteome</keyword>
<protein>
    <submittedName>
        <fullName evidence="6">Uncharacterized protein</fullName>
    </submittedName>
</protein>
<feature type="transmembrane region" description="Helical" evidence="5">
    <location>
        <begin position="135"/>
        <end position="152"/>
    </location>
</feature>
<feature type="transmembrane region" description="Helical" evidence="5">
    <location>
        <begin position="301"/>
        <end position="322"/>
    </location>
</feature>
<dbReference type="Pfam" id="PF00083">
    <property type="entry name" value="Sugar_tr"/>
    <property type="match status" value="1"/>
</dbReference>
<evidence type="ECO:0000256" key="3">
    <source>
        <dbReference type="ARBA" id="ARBA00022989"/>
    </source>
</evidence>
<feature type="transmembrane region" description="Helical" evidence="5">
    <location>
        <begin position="388"/>
        <end position="411"/>
    </location>
</feature>
<evidence type="ECO:0000313" key="7">
    <source>
        <dbReference type="Proteomes" id="UP001209878"/>
    </source>
</evidence>
<feature type="transmembrane region" description="Helical" evidence="5">
    <location>
        <begin position="240"/>
        <end position="259"/>
    </location>
</feature>
<evidence type="ECO:0000256" key="1">
    <source>
        <dbReference type="ARBA" id="ARBA00004141"/>
    </source>
</evidence>
<keyword evidence="2 5" id="KW-0812">Transmembrane</keyword>
<dbReference type="InterPro" id="IPR005828">
    <property type="entry name" value="MFS_sugar_transport-like"/>
</dbReference>
<dbReference type="InterPro" id="IPR036259">
    <property type="entry name" value="MFS_trans_sf"/>
</dbReference>
<dbReference type="GO" id="GO:0022857">
    <property type="term" value="F:transmembrane transporter activity"/>
    <property type="evidence" value="ECO:0007669"/>
    <property type="project" value="InterPro"/>
</dbReference>
<dbReference type="EMBL" id="JAODUO010000844">
    <property type="protein sequence ID" value="KAK2173896.1"/>
    <property type="molecule type" value="Genomic_DNA"/>
</dbReference>
<keyword evidence="3 5" id="KW-1133">Transmembrane helix</keyword>
<feature type="transmembrane region" description="Helical" evidence="5">
    <location>
        <begin position="271"/>
        <end position="289"/>
    </location>
</feature>
<name>A0AAD9KM53_RIDPI</name>